<dbReference type="AlphaFoldDB" id="A0A2P2QHU4"/>
<sequence>MESSQRYIVPFFSYCELHGNELTKADEGKCCQETVQLKSLNC</sequence>
<dbReference type="EMBL" id="GGEC01086096">
    <property type="protein sequence ID" value="MBX66580.1"/>
    <property type="molecule type" value="Transcribed_RNA"/>
</dbReference>
<reference evidence="1" key="1">
    <citation type="submission" date="2018-02" db="EMBL/GenBank/DDBJ databases">
        <title>Rhizophora mucronata_Transcriptome.</title>
        <authorList>
            <person name="Meera S.P."/>
            <person name="Sreeshan A."/>
            <person name="Augustine A."/>
        </authorList>
    </citation>
    <scope>NUCLEOTIDE SEQUENCE</scope>
    <source>
        <tissue evidence="1">Leaf</tissue>
    </source>
</reference>
<name>A0A2P2QHU4_RHIMU</name>
<evidence type="ECO:0000313" key="1">
    <source>
        <dbReference type="EMBL" id="MBX66580.1"/>
    </source>
</evidence>
<proteinExistence type="predicted"/>
<protein>
    <submittedName>
        <fullName evidence="1">Uncharacterized protein</fullName>
    </submittedName>
</protein>
<accession>A0A2P2QHU4</accession>
<organism evidence="1">
    <name type="scientific">Rhizophora mucronata</name>
    <name type="common">Asiatic mangrove</name>
    <dbReference type="NCBI Taxonomy" id="61149"/>
    <lineage>
        <taxon>Eukaryota</taxon>
        <taxon>Viridiplantae</taxon>
        <taxon>Streptophyta</taxon>
        <taxon>Embryophyta</taxon>
        <taxon>Tracheophyta</taxon>
        <taxon>Spermatophyta</taxon>
        <taxon>Magnoliopsida</taxon>
        <taxon>eudicotyledons</taxon>
        <taxon>Gunneridae</taxon>
        <taxon>Pentapetalae</taxon>
        <taxon>rosids</taxon>
        <taxon>fabids</taxon>
        <taxon>Malpighiales</taxon>
        <taxon>Rhizophoraceae</taxon>
        <taxon>Rhizophora</taxon>
    </lineage>
</organism>